<dbReference type="PANTHER" id="PTHR24292:SF54">
    <property type="entry name" value="CYP9F3-RELATED"/>
    <property type="match status" value="1"/>
</dbReference>
<evidence type="ECO:0000256" key="14">
    <source>
        <dbReference type="RuleBase" id="RU000461"/>
    </source>
</evidence>
<evidence type="ECO:0000256" key="9">
    <source>
        <dbReference type="ARBA" id="ARBA00023002"/>
    </source>
</evidence>
<evidence type="ECO:0000256" key="7">
    <source>
        <dbReference type="ARBA" id="ARBA00022824"/>
    </source>
</evidence>
<dbReference type="EMBL" id="JARPUR010000006">
    <property type="protein sequence ID" value="KAK4873605.1"/>
    <property type="molecule type" value="Genomic_DNA"/>
</dbReference>
<dbReference type="GO" id="GO:0005789">
    <property type="term" value="C:endoplasmic reticulum membrane"/>
    <property type="evidence" value="ECO:0007669"/>
    <property type="project" value="UniProtKB-SubCell"/>
</dbReference>
<evidence type="ECO:0000256" key="11">
    <source>
        <dbReference type="ARBA" id="ARBA00023033"/>
    </source>
</evidence>
<reference evidence="16" key="1">
    <citation type="submission" date="2023-01" db="EMBL/GenBank/DDBJ databases">
        <title>Key to firefly adult light organ development and bioluminescence: homeobox transcription factors regulate luciferase expression and transportation to peroxisome.</title>
        <authorList>
            <person name="Fu X."/>
        </authorList>
    </citation>
    <scope>NUCLEOTIDE SEQUENCE [LARGE SCALE GENOMIC DNA]</scope>
</reference>
<dbReference type="FunFam" id="1.10.630.10:FF:000042">
    <property type="entry name" value="Cytochrome P450"/>
    <property type="match status" value="1"/>
</dbReference>
<keyword evidence="11 14" id="KW-0503">Monooxygenase</keyword>
<dbReference type="GO" id="GO:0004497">
    <property type="term" value="F:monooxygenase activity"/>
    <property type="evidence" value="ECO:0007669"/>
    <property type="project" value="UniProtKB-KW"/>
</dbReference>
<dbReference type="PANTHER" id="PTHR24292">
    <property type="entry name" value="CYTOCHROME P450"/>
    <property type="match status" value="1"/>
</dbReference>
<dbReference type="GO" id="GO:0020037">
    <property type="term" value="F:heme binding"/>
    <property type="evidence" value="ECO:0007669"/>
    <property type="project" value="InterPro"/>
</dbReference>
<evidence type="ECO:0000256" key="5">
    <source>
        <dbReference type="ARBA" id="ARBA00022617"/>
    </source>
</evidence>
<accession>A0AAN7PZI4</accession>
<dbReference type="AlphaFoldDB" id="A0AAN7PZI4"/>
<dbReference type="Proteomes" id="UP001353858">
    <property type="component" value="Unassembled WGS sequence"/>
</dbReference>
<comment type="cofactor">
    <cofactor evidence="1 13">
        <name>heme</name>
        <dbReference type="ChEBI" id="CHEBI:30413"/>
    </cofactor>
</comment>
<comment type="similarity">
    <text evidence="4 14">Belongs to the cytochrome P450 family.</text>
</comment>
<evidence type="ECO:0000256" key="6">
    <source>
        <dbReference type="ARBA" id="ARBA00022723"/>
    </source>
</evidence>
<dbReference type="SUPFAM" id="SSF48264">
    <property type="entry name" value="Cytochrome P450"/>
    <property type="match status" value="1"/>
</dbReference>
<evidence type="ECO:0000313" key="15">
    <source>
        <dbReference type="EMBL" id="KAK4873605.1"/>
    </source>
</evidence>
<dbReference type="InterPro" id="IPR002401">
    <property type="entry name" value="Cyt_P450_E_grp-I"/>
</dbReference>
<evidence type="ECO:0000256" key="4">
    <source>
        <dbReference type="ARBA" id="ARBA00010617"/>
    </source>
</evidence>
<keyword evidence="6 13" id="KW-0479">Metal-binding</keyword>
<keyword evidence="5 13" id="KW-0349">Heme</keyword>
<evidence type="ECO:0000256" key="8">
    <source>
        <dbReference type="ARBA" id="ARBA00022848"/>
    </source>
</evidence>
<dbReference type="InterPro" id="IPR036396">
    <property type="entry name" value="Cyt_P450_sf"/>
</dbReference>
<proteinExistence type="inferred from homology"/>
<dbReference type="InterPro" id="IPR050476">
    <property type="entry name" value="Insect_CytP450_Detox"/>
</dbReference>
<feature type="binding site" description="axial binding residue" evidence="13">
    <location>
        <position position="472"/>
    </location>
    <ligand>
        <name>heme</name>
        <dbReference type="ChEBI" id="CHEBI:30413"/>
    </ligand>
    <ligandPart>
        <name>Fe</name>
        <dbReference type="ChEBI" id="CHEBI:18248"/>
    </ligandPart>
</feature>
<evidence type="ECO:0000256" key="2">
    <source>
        <dbReference type="ARBA" id="ARBA00004174"/>
    </source>
</evidence>
<dbReference type="GO" id="GO:0016705">
    <property type="term" value="F:oxidoreductase activity, acting on paired donors, with incorporation or reduction of molecular oxygen"/>
    <property type="evidence" value="ECO:0007669"/>
    <property type="project" value="InterPro"/>
</dbReference>
<dbReference type="Gene3D" id="1.10.630.10">
    <property type="entry name" value="Cytochrome P450"/>
    <property type="match status" value="1"/>
</dbReference>
<evidence type="ECO:0000256" key="10">
    <source>
        <dbReference type="ARBA" id="ARBA00023004"/>
    </source>
</evidence>
<keyword evidence="7" id="KW-0256">Endoplasmic reticulum</keyword>
<evidence type="ECO:0000256" key="3">
    <source>
        <dbReference type="ARBA" id="ARBA00004406"/>
    </source>
</evidence>
<dbReference type="Pfam" id="PF00067">
    <property type="entry name" value="p450"/>
    <property type="match status" value="1"/>
</dbReference>
<keyword evidence="9 14" id="KW-0560">Oxidoreductase</keyword>
<dbReference type="PRINTS" id="PR00385">
    <property type="entry name" value="P450"/>
</dbReference>
<evidence type="ECO:0000256" key="1">
    <source>
        <dbReference type="ARBA" id="ARBA00001971"/>
    </source>
</evidence>
<evidence type="ECO:0000256" key="13">
    <source>
        <dbReference type="PIRSR" id="PIRSR602401-1"/>
    </source>
</evidence>
<sequence>MSFIVIILGLCTLVYYLYRKLKETNTYWTKKNIVQCKPQLFLGNFGPLVFQKRSMCELLDDMYNEFPDKRYFGMYQFLSPSLMVTDLDLIKRITVKDFDIFPEHSTVVSEDVDPLFARNILFMKGGEKWQRLRSMLSPAFTSSKLKTMYPLMIKCAQQFVDHYKKDDGIIELEVKDTFSKFTNDVIATIAFGVECNSFANPNDTFYVMGKKVMAVSLLKSFMYDISPFIMKLFKFTIIPQEVSDFFRSTVKETIKLREEKGIVRPDIPHILNEARKGRMQYNEKENQSDSSFAIVEESEIGKKQKFKYSDISDDDLIAQAVMFFLAGFDTSSTALTFCAYELAINPDIQEKLRNEIDQVMSSNNGDFVGYDDLLSMKYLDSVLTESLRKWPPLVFNDRRAVKPFTIESKMPGEETIHFPEGTVCVIPIYSIHRDPKYFPEPDKFIPDRFSDENKHLLTPHAFMAFGMGPKGCIGSRLALLETKLILFALLSKFEIVPVSKTRIPMVTGKKGIFLAAEGGMWLGLRKRSL</sequence>
<organism evidence="15 16">
    <name type="scientific">Aquatica leii</name>
    <dbReference type="NCBI Taxonomy" id="1421715"/>
    <lineage>
        <taxon>Eukaryota</taxon>
        <taxon>Metazoa</taxon>
        <taxon>Ecdysozoa</taxon>
        <taxon>Arthropoda</taxon>
        <taxon>Hexapoda</taxon>
        <taxon>Insecta</taxon>
        <taxon>Pterygota</taxon>
        <taxon>Neoptera</taxon>
        <taxon>Endopterygota</taxon>
        <taxon>Coleoptera</taxon>
        <taxon>Polyphaga</taxon>
        <taxon>Elateriformia</taxon>
        <taxon>Elateroidea</taxon>
        <taxon>Lampyridae</taxon>
        <taxon>Luciolinae</taxon>
        <taxon>Aquatica</taxon>
    </lineage>
</organism>
<gene>
    <name evidence="15" type="ORF">RN001_012965</name>
</gene>
<dbReference type="PROSITE" id="PS00086">
    <property type="entry name" value="CYTOCHROME_P450"/>
    <property type="match status" value="1"/>
</dbReference>
<dbReference type="GO" id="GO:0005506">
    <property type="term" value="F:iron ion binding"/>
    <property type="evidence" value="ECO:0007669"/>
    <property type="project" value="InterPro"/>
</dbReference>
<evidence type="ECO:0000313" key="16">
    <source>
        <dbReference type="Proteomes" id="UP001353858"/>
    </source>
</evidence>
<dbReference type="InterPro" id="IPR001128">
    <property type="entry name" value="Cyt_P450"/>
</dbReference>
<keyword evidence="12" id="KW-0472">Membrane</keyword>
<keyword evidence="8" id="KW-0492">Microsome</keyword>
<dbReference type="InterPro" id="IPR017972">
    <property type="entry name" value="Cyt_P450_CS"/>
</dbReference>
<name>A0AAN7PZI4_9COLE</name>
<dbReference type="PRINTS" id="PR00463">
    <property type="entry name" value="EP450I"/>
</dbReference>
<keyword evidence="10 13" id="KW-0408">Iron</keyword>
<evidence type="ECO:0008006" key="17">
    <source>
        <dbReference type="Google" id="ProtNLM"/>
    </source>
</evidence>
<keyword evidence="16" id="KW-1185">Reference proteome</keyword>
<comment type="subcellular location">
    <subcellularLocation>
        <location evidence="3">Endoplasmic reticulum membrane</location>
        <topology evidence="3">Peripheral membrane protein</topology>
    </subcellularLocation>
    <subcellularLocation>
        <location evidence="2">Microsome membrane</location>
        <topology evidence="2">Peripheral membrane protein</topology>
    </subcellularLocation>
</comment>
<comment type="caution">
    <text evidence="15">The sequence shown here is derived from an EMBL/GenBank/DDBJ whole genome shotgun (WGS) entry which is preliminary data.</text>
</comment>
<dbReference type="CDD" id="cd11056">
    <property type="entry name" value="CYP6-like"/>
    <property type="match status" value="1"/>
</dbReference>
<protein>
    <recommendedName>
        <fullName evidence="17">Cytochrome P450</fullName>
    </recommendedName>
</protein>
<evidence type="ECO:0000256" key="12">
    <source>
        <dbReference type="ARBA" id="ARBA00023136"/>
    </source>
</evidence>